<keyword evidence="2" id="KW-1185">Reference proteome</keyword>
<dbReference type="AlphaFoldDB" id="A0A7G5GRE6"/>
<protein>
    <submittedName>
        <fullName evidence="1">Uncharacterized protein</fullName>
    </submittedName>
</protein>
<proteinExistence type="predicted"/>
<reference evidence="1 2" key="1">
    <citation type="submission" date="2020-07" db="EMBL/GenBank/DDBJ databases">
        <title>Spirosoma foliorum sp. nov., isolated from the leaves on the Nejang mountain Korea, Republic of.</title>
        <authorList>
            <person name="Ho H."/>
            <person name="Lee Y.-J."/>
            <person name="Nurcahyanto D.-A."/>
            <person name="Kim S.-G."/>
        </authorList>
    </citation>
    <scope>NUCLEOTIDE SEQUENCE [LARGE SCALE GENOMIC DNA]</scope>
    <source>
        <strain evidence="1 2">PL0136</strain>
    </source>
</reference>
<dbReference type="EMBL" id="CP059732">
    <property type="protein sequence ID" value="QMW01438.1"/>
    <property type="molecule type" value="Genomic_DNA"/>
</dbReference>
<name>A0A7G5GRE6_9BACT</name>
<gene>
    <name evidence="1" type="ORF">H3H32_26270</name>
</gene>
<evidence type="ECO:0000313" key="1">
    <source>
        <dbReference type="EMBL" id="QMW01438.1"/>
    </source>
</evidence>
<dbReference type="Proteomes" id="UP000515369">
    <property type="component" value="Chromosome"/>
</dbReference>
<dbReference type="RefSeq" id="WP_182458720.1">
    <property type="nucleotide sequence ID" value="NZ_CP059732.1"/>
</dbReference>
<organism evidence="1 2">
    <name type="scientific">Spirosoma foliorum</name>
    <dbReference type="NCBI Taxonomy" id="2710596"/>
    <lineage>
        <taxon>Bacteria</taxon>
        <taxon>Pseudomonadati</taxon>
        <taxon>Bacteroidota</taxon>
        <taxon>Cytophagia</taxon>
        <taxon>Cytophagales</taxon>
        <taxon>Cytophagaceae</taxon>
        <taxon>Spirosoma</taxon>
    </lineage>
</organism>
<sequence>MTTSVIISIQTDEHQLLSTQLAEDSEKNPKTNWQFSAEGLSTGSLVELLLHLESLGFETDK</sequence>
<dbReference type="KEGG" id="sfol:H3H32_26270"/>
<evidence type="ECO:0000313" key="2">
    <source>
        <dbReference type="Proteomes" id="UP000515369"/>
    </source>
</evidence>
<accession>A0A7G5GRE6</accession>